<reference evidence="2" key="1">
    <citation type="journal article" date="2019" name="Sci. Rep.">
        <title>Draft genome of Tanacetum cinerariifolium, the natural source of mosquito coil.</title>
        <authorList>
            <person name="Yamashiro T."/>
            <person name="Shiraishi A."/>
            <person name="Satake H."/>
            <person name="Nakayama K."/>
        </authorList>
    </citation>
    <scope>NUCLEOTIDE SEQUENCE</scope>
</reference>
<feature type="non-terminal residue" evidence="2">
    <location>
        <position position="1"/>
    </location>
</feature>
<sequence length="168" mass="18290">QYRASIEPEPIYPEYIPPEDEHILSAEEQPLSPVVSPTVESPGYVAESDPEEDPEYYEDDETEDGLVDYPMDGGADGDDDDGDSSGDDADDEDDDNEDEEEQKGEHLAPADSAVVIPTDELTEMPPHKRLCLSALGSMYEVGESFTARPIGGRGIDYGFVSTLDAEAK</sequence>
<feature type="compositionally biased region" description="Acidic residues" evidence="1">
    <location>
        <begin position="48"/>
        <end position="66"/>
    </location>
</feature>
<evidence type="ECO:0000256" key="1">
    <source>
        <dbReference type="SAM" id="MobiDB-lite"/>
    </source>
</evidence>
<organism evidence="2">
    <name type="scientific">Tanacetum cinerariifolium</name>
    <name type="common">Dalmatian daisy</name>
    <name type="synonym">Chrysanthemum cinerariifolium</name>
    <dbReference type="NCBI Taxonomy" id="118510"/>
    <lineage>
        <taxon>Eukaryota</taxon>
        <taxon>Viridiplantae</taxon>
        <taxon>Streptophyta</taxon>
        <taxon>Embryophyta</taxon>
        <taxon>Tracheophyta</taxon>
        <taxon>Spermatophyta</taxon>
        <taxon>Magnoliopsida</taxon>
        <taxon>eudicotyledons</taxon>
        <taxon>Gunneridae</taxon>
        <taxon>Pentapetalae</taxon>
        <taxon>asterids</taxon>
        <taxon>campanulids</taxon>
        <taxon>Asterales</taxon>
        <taxon>Asteraceae</taxon>
        <taxon>Asteroideae</taxon>
        <taxon>Anthemideae</taxon>
        <taxon>Anthemidinae</taxon>
        <taxon>Tanacetum</taxon>
    </lineage>
</organism>
<gene>
    <name evidence="2" type="ORF">Tci_865669</name>
</gene>
<name>A0A699S811_TANCI</name>
<proteinExistence type="predicted"/>
<dbReference type="AlphaFoldDB" id="A0A699S811"/>
<comment type="caution">
    <text evidence="2">The sequence shown here is derived from an EMBL/GenBank/DDBJ whole genome shotgun (WGS) entry which is preliminary data.</text>
</comment>
<feature type="compositionally biased region" description="Acidic residues" evidence="1">
    <location>
        <begin position="75"/>
        <end position="102"/>
    </location>
</feature>
<evidence type="ECO:0000313" key="2">
    <source>
        <dbReference type="EMBL" id="GFC93699.1"/>
    </source>
</evidence>
<protein>
    <submittedName>
        <fullName evidence="2">Uncharacterized protein</fullName>
    </submittedName>
</protein>
<dbReference type="EMBL" id="BKCJ011144862">
    <property type="protein sequence ID" value="GFC93699.1"/>
    <property type="molecule type" value="Genomic_DNA"/>
</dbReference>
<accession>A0A699S811</accession>
<feature type="region of interest" description="Disordered" evidence="1">
    <location>
        <begin position="1"/>
        <end position="113"/>
    </location>
</feature>